<keyword evidence="3 5" id="KW-0540">Nuclease</keyword>
<evidence type="ECO:0000313" key="8">
    <source>
        <dbReference type="Proteomes" id="UP000636891"/>
    </source>
</evidence>
<dbReference type="NCBIfam" id="TIGR00250">
    <property type="entry name" value="RNAse_H_YqgF"/>
    <property type="match status" value="1"/>
</dbReference>
<protein>
    <recommendedName>
        <fullName evidence="5">Putative pre-16S rRNA nuclease</fullName>
        <ecNumber evidence="5">3.1.-.-</ecNumber>
    </recommendedName>
</protein>
<dbReference type="SMART" id="SM00732">
    <property type="entry name" value="YqgFc"/>
    <property type="match status" value="1"/>
</dbReference>
<dbReference type="InterPro" id="IPR006641">
    <property type="entry name" value="YqgF/RNaseH-like_dom"/>
</dbReference>
<dbReference type="InterPro" id="IPR037027">
    <property type="entry name" value="YqgF/RNaseH-like_dom_sf"/>
</dbReference>
<evidence type="ECO:0000256" key="5">
    <source>
        <dbReference type="HAMAP-Rule" id="MF_00651"/>
    </source>
</evidence>
<dbReference type="Pfam" id="PF03652">
    <property type="entry name" value="RuvX"/>
    <property type="match status" value="1"/>
</dbReference>
<dbReference type="PANTHER" id="PTHR33317:SF4">
    <property type="entry name" value="POLYNUCLEOTIDYL TRANSFERASE, RIBONUCLEASE H-LIKE SUPERFAMILY PROTEIN"/>
    <property type="match status" value="1"/>
</dbReference>
<dbReference type="SUPFAM" id="SSF53098">
    <property type="entry name" value="Ribonuclease H-like"/>
    <property type="match status" value="1"/>
</dbReference>
<organism evidence="7 8">
    <name type="scientific">Alistipes hominis</name>
    <dbReference type="NCBI Taxonomy" id="2763015"/>
    <lineage>
        <taxon>Bacteria</taxon>
        <taxon>Pseudomonadati</taxon>
        <taxon>Bacteroidota</taxon>
        <taxon>Bacteroidia</taxon>
        <taxon>Bacteroidales</taxon>
        <taxon>Rikenellaceae</taxon>
        <taxon>Alistipes</taxon>
    </lineage>
</organism>
<comment type="subcellular location">
    <subcellularLocation>
        <location evidence="5">Cytoplasm</location>
    </subcellularLocation>
</comment>
<dbReference type="PANTHER" id="PTHR33317">
    <property type="entry name" value="POLYNUCLEOTIDYL TRANSFERASE, RIBONUCLEASE H-LIKE SUPERFAMILY PROTEIN"/>
    <property type="match status" value="1"/>
</dbReference>
<evidence type="ECO:0000256" key="3">
    <source>
        <dbReference type="ARBA" id="ARBA00022722"/>
    </source>
</evidence>
<evidence type="ECO:0000259" key="6">
    <source>
        <dbReference type="SMART" id="SM00732"/>
    </source>
</evidence>
<dbReference type="HAMAP" id="MF_00651">
    <property type="entry name" value="Nuclease_YqgF"/>
    <property type="match status" value="1"/>
</dbReference>
<comment type="caution">
    <text evidence="7">The sequence shown here is derived from an EMBL/GenBank/DDBJ whole genome shotgun (WGS) entry which is preliminary data.</text>
</comment>
<dbReference type="EC" id="3.1.-.-" evidence="5"/>
<name>A0ABR7CLN3_9BACT</name>
<evidence type="ECO:0000256" key="1">
    <source>
        <dbReference type="ARBA" id="ARBA00022490"/>
    </source>
</evidence>
<keyword evidence="1 5" id="KW-0963">Cytoplasm</keyword>
<comment type="similarity">
    <text evidence="5">Belongs to the YqgF HJR family.</text>
</comment>
<evidence type="ECO:0000313" key="7">
    <source>
        <dbReference type="EMBL" id="MBC5616568.1"/>
    </source>
</evidence>
<comment type="function">
    <text evidence="5">Could be a nuclease involved in processing of the 5'-end of pre-16S rRNA.</text>
</comment>
<reference evidence="7 8" key="1">
    <citation type="submission" date="2020-08" db="EMBL/GenBank/DDBJ databases">
        <title>Genome public.</title>
        <authorList>
            <person name="Liu C."/>
            <person name="Sun Q."/>
        </authorList>
    </citation>
    <scope>NUCLEOTIDE SEQUENCE [LARGE SCALE GENOMIC DNA]</scope>
    <source>
        <strain evidence="7 8">New-7</strain>
    </source>
</reference>
<dbReference type="Proteomes" id="UP000636891">
    <property type="component" value="Unassembled WGS sequence"/>
</dbReference>
<dbReference type="InterPro" id="IPR012337">
    <property type="entry name" value="RNaseH-like_sf"/>
</dbReference>
<keyword evidence="4 5" id="KW-0378">Hydrolase</keyword>
<sequence>MGRILAIDYGRKRTGLAVTDPLQIIANALDTVPTHTLMDYVKSYAAANAVDAIVIGMPLQMDGLPSESYTYIRPFVEKLRKEMPAMRIELFDERFTSRLALRAMIDGGVPKKRRREDKGLVDRISATIILQGYLDSRDNHLTNK</sequence>
<evidence type="ECO:0000256" key="2">
    <source>
        <dbReference type="ARBA" id="ARBA00022517"/>
    </source>
</evidence>
<dbReference type="CDD" id="cd16964">
    <property type="entry name" value="YqgF"/>
    <property type="match status" value="1"/>
</dbReference>
<keyword evidence="8" id="KW-1185">Reference proteome</keyword>
<accession>A0ABR7CLN3</accession>
<dbReference type="RefSeq" id="WP_101573730.1">
    <property type="nucleotide sequence ID" value="NZ_JACOOK010000003.1"/>
</dbReference>
<dbReference type="EMBL" id="JACOOK010000003">
    <property type="protein sequence ID" value="MBC5616568.1"/>
    <property type="molecule type" value="Genomic_DNA"/>
</dbReference>
<keyword evidence="2 5" id="KW-0690">Ribosome biogenesis</keyword>
<evidence type="ECO:0000256" key="4">
    <source>
        <dbReference type="ARBA" id="ARBA00022801"/>
    </source>
</evidence>
<dbReference type="Gene3D" id="3.30.420.140">
    <property type="entry name" value="YqgF/RNase H-like domain"/>
    <property type="match status" value="1"/>
</dbReference>
<gene>
    <name evidence="7" type="primary">ruvX</name>
    <name evidence="7" type="ORF">H8S08_05985</name>
</gene>
<proteinExistence type="inferred from homology"/>
<feature type="domain" description="YqgF/RNase H-like" evidence="6">
    <location>
        <begin position="2"/>
        <end position="100"/>
    </location>
</feature>
<dbReference type="InterPro" id="IPR005227">
    <property type="entry name" value="YqgF"/>
</dbReference>